<dbReference type="GO" id="GO:0015213">
    <property type="term" value="F:uridine transmembrane transporter activity"/>
    <property type="evidence" value="ECO:0007669"/>
    <property type="project" value="TreeGrafter"/>
</dbReference>
<evidence type="ECO:0000313" key="9">
    <source>
        <dbReference type="Proteomes" id="UP000184050"/>
    </source>
</evidence>
<dbReference type="InterPro" id="IPR004740">
    <property type="entry name" value="Nuc_H_symport"/>
</dbReference>
<dbReference type="InterPro" id="IPR036259">
    <property type="entry name" value="MFS_trans_sf"/>
</dbReference>
<organism evidence="8 9">
    <name type="scientific">Tangfeifania diversioriginum</name>
    <dbReference type="NCBI Taxonomy" id="1168035"/>
    <lineage>
        <taxon>Bacteria</taxon>
        <taxon>Pseudomonadati</taxon>
        <taxon>Bacteroidota</taxon>
        <taxon>Bacteroidia</taxon>
        <taxon>Marinilabiliales</taxon>
        <taxon>Prolixibacteraceae</taxon>
        <taxon>Tangfeifania</taxon>
    </lineage>
</organism>
<dbReference type="STRING" id="1168035.SAMN05444280_11535"/>
<feature type="transmembrane region" description="Helical" evidence="7">
    <location>
        <begin position="12"/>
        <end position="28"/>
    </location>
</feature>
<feature type="transmembrane region" description="Helical" evidence="7">
    <location>
        <begin position="40"/>
        <end position="59"/>
    </location>
</feature>
<evidence type="ECO:0000256" key="6">
    <source>
        <dbReference type="ARBA" id="ARBA00023136"/>
    </source>
</evidence>
<keyword evidence="3" id="KW-1003">Cell membrane</keyword>
<dbReference type="Pfam" id="PF03825">
    <property type="entry name" value="Nuc_H_symport"/>
    <property type="match status" value="1"/>
</dbReference>
<name>A0A1M6I0F6_9BACT</name>
<evidence type="ECO:0000256" key="3">
    <source>
        <dbReference type="ARBA" id="ARBA00022475"/>
    </source>
</evidence>
<evidence type="ECO:0000256" key="5">
    <source>
        <dbReference type="ARBA" id="ARBA00022989"/>
    </source>
</evidence>
<gene>
    <name evidence="8" type="ORF">SAMN05444280_11535</name>
</gene>
<dbReference type="EMBL" id="FQZE01000015">
    <property type="protein sequence ID" value="SHJ28002.1"/>
    <property type="molecule type" value="Genomic_DNA"/>
</dbReference>
<protein>
    <submittedName>
        <fullName evidence="8">Nucleoside H+ symporter</fullName>
    </submittedName>
</protein>
<keyword evidence="9" id="KW-1185">Reference proteome</keyword>
<accession>A0A1M6I0F6</accession>
<keyword evidence="4 7" id="KW-0812">Transmembrane</keyword>
<dbReference type="AlphaFoldDB" id="A0A1M6I0F6"/>
<dbReference type="SUPFAM" id="SSF103473">
    <property type="entry name" value="MFS general substrate transporter"/>
    <property type="match status" value="1"/>
</dbReference>
<dbReference type="PANTHER" id="PTHR23522">
    <property type="entry name" value="BLL5896 PROTEIN"/>
    <property type="match status" value="1"/>
</dbReference>
<sequence>MIKFKLSTMMLLQYMMYAVWWVPLAAYLTNLEVGSTQKALILSSMAIGCMASPLVGMLADRFFAAQKVLAGLNFIHAAMLLWAGTTNNPNILFLCLLLGMLAYMPSWSLTSAIPWHTCHRKNSRKSGYLAPSDGWHQVFSVSFSSGF</sequence>
<keyword evidence="6 7" id="KW-0472">Membrane</keyword>
<comment type="subcellular location">
    <subcellularLocation>
        <location evidence="1">Cell membrane</location>
        <topology evidence="1">Multi-pass membrane protein</topology>
    </subcellularLocation>
</comment>
<dbReference type="RefSeq" id="WP_083578204.1">
    <property type="nucleotide sequence ID" value="NZ_FQZE01000015.1"/>
</dbReference>
<evidence type="ECO:0000256" key="1">
    <source>
        <dbReference type="ARBA" id="ARBA00004651"/>
    </source>
</evidence>
<dbReference type="GO" id="GO:0005886">
    <property type="term" value="C:plasma membrane"/>
    <property type="evidence" value="ECO:0007669"/>
    <property type="project" value="UniProtKB-SubCell"/>
</dbReference>
<keyword evidence="5 7" id="KW-1133">Transmembrane helix</keyword>
<evidence type="ECO:0000256" key="4">
    <source>
        <dbReference type="ARBA" id="ARBA00022692"/>
    </source>
</evidence>
<feature type="transmembrane region" description="Helical" evidence="7">
    <location>
        <begin position="91"/>
        <end position="115"/>
    </location>
</feature>
<dbReference type="GO" id="GO:0015212">
    <property type="term" value="F:cytidine transmembrane transporter activity"/>
    <property type="evidence" value="ECO:0007669"/>
    <property type="project" value="TreeGrafter"/>
</dbReference>
<keyword evidence="2" id="KW-0813">Transport</keyword>
<feature type="transmembrane region" description="Helical" evidence="7">
    <location>
        <begin position="68"/>
        <end position="85"/>
    </location>
</feature>
<dbReference type="Proteomes" id="UP000184050">
    <property type="component" value="Unassembled WGS sequence"/>
</dbReference>
<dbReference type="Gene3D" id="1.20.1250.20">
    <property type="entry name" value="MFS general substrate transporter like domains"/>
    <property type="match status" value="1"/>
</dbReference>
<evidence type="ECO:0000256" key="7">
    <source>
        <dbReference type="SAM" id="Phobius"/>
    </source>
</evidence>
<evidence type="ECO:0000313" key="8">
    <source>
        <dbReference type="EMBL" id="SHJ28002.1"/>
    </source>
</evidence>
<dbReference type="PANTHER" id="PTHR23522:SF4">
    <property type="entry name" value="NUCLEOSIDE PERMEASE NUPG-RELATED"/>
    <property type="match status" value="1"/>
</dbReference>
<reference evidence="8 9" key="1">
    <citation type="submission" date="2016-11" db="EMBL/GenBank/DDBJ databases">
        <authorList>
            <person name="Jaros S."/>
            <person name="Januszkiewicz K."/>
            <person name="Wedrychowicz H."/>
        </authorList>
    </citation>
    <scope>NUCLEOTIDE SEQUENCE [LARGE SCALE GENOMIC DNA]</scope>
    <source>
        <strain evidence="8 9">DSM 27063</strain>
    </source>
</reference>
<proteinExistence type="predicted"/>
<evidence type="ECO:0000256" key="2">
    <source>
        <dbReference type="ARBA" id="ARBA00022448"/>
    </source>
</evidence>
<dbReference type="OrthoDB" id="9783013at2"/>